<feature type="region of interest" description="Disordered" evidence="1">
    <location>
        <begin position="164"/>
        <end position="191"/>
    </location>
</feature>
<reference evidence="2 3" key="1">
    <citation type="submission" date="2019-12" db="EMBL/GenBank/DDBJ databases">
        <authorList>
            <person name="Alioto T."/>
            <person name="Alioto T."/>
            <person name="Gomez Garrido J."/>
        </authorList>
    </citation>
    <scope>NUCLEOTIDE SEQUENCE [LARGE SCALE GENOMIC DNA]</scope>
</reference>
<proteinExistence type="predicted"/>
<evidence type="ECO:0000313" key="3">
    <source>
        <dbReference type="Proteomes" id="UP000594638"/>
    </source>
</evidence>
<organism evidence="2 3">
    <name type="scientific">Olea europaea subsp. europaea</name>
    <dbReference type="NCBI Taxonomy" id="158383"/>
    <lineage>
        <taxon>Eukaryota</taxon>
        <taxon>Viridiplantae</taxon>
        <taxon>Streptophyta</taxon>
        <taxon>Embryophyta</taxon>
        <taxon>Tracheophyta</taxon>
        <taxon>Spermatophyta</taxon>
        <taxon>Magnoliopsida</taxon>
        <taxon>eudicotyledons</taxon>
        <taxon>Gunneridae</taxon>
        <taxon>Pentapetalae</taxon>
        <taxon>asterids</taxon>
        <taxon>lamiids</taxon>
        <taxon>Lamiales</taxon>
        <taxon>Oleaceae</taxon>
        <taxon>Oleeae</taxon>
        <taxon>Olea</taxon>
    </lineage>
</organism>
<dbReference type="OrthoDB" id="1933664at2759"/>
<sequence>MDINLEEKQNPVQDSVYCEEFTEMSQDFYSKMKLSSYSDEDEFTFMSEGVNISPIAAEDAFINGQIKPIFPFFNQDSKILYEKLPVRPAVKKVFIEKKDGEKSSSSGNDDIKMVEVEAEAEAEAPSPAREVCTKSNSTGFSKTWRFKDSMGRSNSDGRDAFVFLNNSNTPPPSSAKVNGKVKNSKKSKTASLSAHEVYLKSKAKEEGHRRSYLPYRTGLMGFFTNLNGGITRNVNPF</sequence>
<comment type="caution">
    <text evidence="2">The sequence shown here is derived from an EMBL/GenBank/DDBJ whole genome shotgun (WGS) entry which is preliminary data.</text>
</comment>
<evidence type="ECO:0000256" key="1">
    <source>
        <dbReference type="SAM" id="MobiDB-lite"/>
    </source>
</evidence>
<dbReference type="PANTHER" id="PTHR33095">
    <property type="entry name" value="OS07G0619500 PROTEIN"/>
    <property type="match status" value="1"/>
</dbReference>
<dbReference type="Proteomes" id="UP000594638">
    <property type="component" value="Unassembled WGS sequence"/>
</dbReference>
<protein>
    <submittedName>
        <fullName evidence="2">Uncharacterized protein</fullName>
    </submittedName>
</protein>
<dbReference type="AlphaFoldDB" id="A0A8S0Q0X0"/>
<gene>
    <name evidence="2" type="ORF">OLEA9_A084147</name>
</gene>
<name>A0A8S0Q0X0_OLEEU</name>
<evidence type="ECO:0000313" key="2">
    <source>
        <dbReference type="EMBL" id="CAA2958232.1"/>
    </source>
</evidence>
<dbReference type="EMBL" id="CACTIH010000259">
    <property type="protein sequence ID" value="CAA2958232.1"/>
    <property type="molecule type" value="Genomic_DNA"/>
</dbReference>
<keyword evidence="3" id="KW-1185">Reference proteome</keyword>
<dbReference type="PANTHER" id="PTHR33095:SF114">
    <property type="entry name" value="DUF1645 FAMILY PROTEIN"/>
    <property type="match status" value="1"/>
</dbReference>
<accession>A0A8S0Q0X0</accession>
<dbReference type="Gramene" id="OE9A084147T1">
    <property type="protein sequence ID" value="OE9A084147C1"/>
    <property type="gene ID" value="OE9A084147"/>
</dbReference>
<dbReference type="InterPro" id="IPR012442">
    <property type="entry name" value="DUF1645_plant"/>
</dbReference>
<dbReference type="Pfam" id="PF07816">
    <property type="entry name" value="DUF1645"/>
    <property type="match status" value="1"/>
</dbReference>